<dbReference type="EMBL" id="CAJHNH020002446">
    <property type="protein sequence ID" value="CAG5126744.1"/>
    <property type="molecule type" value="Genomic_DNA"/>
</dbReference>
<dbReference type="Proteomes" id="UP000678393">
    <property type="component" value="Unassembled WGS sequence"/>
</dbReference>
<feature type="signal peptide" evidence="3">
    <location>
        <begin position="1"/>
        <end position="21"/>
    </location>
</feature>
<evidence type="ECO:0000313" key="5">
    <source>
        <dbReference type="Proteomes" id="UP000678393"/>
    </source>
</evidence>
<evidence type="ECO:0000256" key="2">
    <source>
        <dbReference type="SAM" id="Phobius"/>
    </source>
</evidence>
<dbReference type="AlphaFoldDB" id="A0A8S3ZB04"/>
<reference evidence="4" key="1">
    <citation type="submission" date="2021-04" db="EMBL/GenBank/DDBJ databases">
        <authorList>
            <consortium name="Molecular Ecology Group"/>
        </authorList>
    </citation>
    <scope>NUCLEOTIDE SEQUENCE</scope>
</reference>
<name>A0A8S3ZB04_9EUPU</name>
<proteinExistence type="predicted"/>
<organism evidence="4 5">
    <name type="scientific">Candidula unifasciata</name>
    <dbReference type="NCBI Taxonomy" id="100452"/>
    <lineage>
        <taxon>Eukaryota</taxon>
        <taxon>Metazoa</taxon>
        <taxon>Spiralia</taxon>
        <taxon>Lophotrochozoa</taxon>
        <taxon>Mollusca</taxon>
        <taxon>Gastropoda</taxon>
        <taxon>Heterobranchia</taxon>
        <taxon>Euthyneura</taxon>
        <taxon>Panpulmonata</taxon>
        <taxon>Eupulmonata</taxon>
        <taxon>Stylommatophora</taxon>
        <taxon>Helicina</taxon>
        <taxon>Helicoidea</taxon>
        <taxon>Geomitridae</taxon>
        <taxon>Candidula</taxon>
    </lineage>
</organism>
<keyword evidence="5" id="KW-1185">Reference proteome</keyword>
<keyword evidence="3" id="KW-0732">Signal</keyword>
<dbReference type="OrthoDB" id="6153591at2759"/>
<gene>
    <name evidence="4" type="ORF">CUNI_LOCUS12302</name>
</gene>
<evidence type="ECO:0000256" key="1">
    <source>
        <dbReference type="SAM" id="MobiDB-lite"/>
    </source>
</evidence>
<feature type="compositionally biased region" description="Basic and acidic residues" evidence="1">
    <location>
        <begin position="157"/>
        <end position="172"/>
    </location>
</feature>
<accession>A0A8S3ZB04</accession>
<comment type="caution">
    <text evidence="4">The sequence shown here is derived from an EMBL/GenBank/DDBJ whole genome shotgun (WGS) entry which is preliminary data.</text>
</comment>
<feature type="region of interest" description="Disordered" evidence="1">
    <location>
        <begin position="115"/>
        <end position="210"/>
    </location>
</feature>
<sequence length="210" mass="23557">MATQVALQIVASLFFMTGVSGWRCAKYENYFSQQPDYIDCLWDCCGNSFNRHCCAPIGIIVGCCIVGAIVVATLTVLLICWWQRRRAKQSQGPRLFHSQRHSHYPVAPSSVTRPAPMMAFTAPDSDQGFKQPPENEYGGPPRGGYRPGPPQGYRTSPRPEKPPIDEYYDDRPPQSYRPGPPHELRQQYPPSMRSEKVSLGSHSGERAVDI</sequence>
<feature type="chain" id="PRO_5035719505" description="Transmembrane protein" evidence="3">
    <location>
        <begin position="22"/>
        <end position="210"/>
    </location>
</feature>
<evidence type="ECO:0000256" key="3">
    <source>
        <dbReference type="SAM" id="SignalP"/>
    </source>
</evidence>
<keyword evidence="2" id="KW-0812">Transmembrane</keyword>
<evidence type="ECO:0008006" key="6">
    <source>
        <dbReference type="Google" id="ProtNLM"/>
    </source>
</evidence>
<evidence type="ECO:0000313" key="4">
    <source>
        <dbReference type="EMBL" id="CAG5126744.1"/>
    </source>
</evidence>
<keyword evidence="2" id="KW-1133">Transmembrane helix</keyword>
<protein>
    <recommendedName>
        <fullName evidence="6">Transmembrane protein</fullName>
    </recommendedName>
</protein>
<feature type="transmembrane region" description="Helical" evidence="2">
    <location>
        <begin position="57"/>
        <end position="82"/>
    </location>
</feature>
<keyword evidence="2" id="KW-0472">Membrane</keyword>